<keyword evidence="2" id="KW-1185">Reference proteome</keyword>
<proteinExistence type="predicted"/>
<evidence type="ECO:0000313" key="1">
    <source>
        <dbReference type="EMBL" id="GAA5441773.1"/>
    </source>
</evidence>
<dbReference type="EMBL" id="BAABQU010000078">
    <property type="protein sequence ID" value="GAA5441773.1"/>
    <property type="molecule type" value="Genomic_DNA"/>
</dbReference>
<dbReference type="Proteomes" id="UP001423409">
    <property type="component" value="Unassembled WGS sequence"/>
</dbReference>
<gene>
    <name evidence="1" type="ORF">Dcae01_03314</name>
</gene>
<reference evidence="1 2" key="1">
    <citation type="submission" date="2024-02" db="EMBL/GenBank/DDBJ databases">
        <title>Deinococcus caeni NBRC 101312.</title>
        <authorList>
            <person name="Ichikawa N."/>
            <person name="Katano-Makiyama Y."/>
            <person name="Hidaka K."/>
        </authorList>
    </citation>
    <scope>NUCLEOTIDE SEQUENCE [LARGE SCALE GENOMIC DNA]</scope>
    <source>
        <strain evidence="1 2">NBRC 101312</strain>
    </source>
</reference>
<organism evidence="1 2">
    <name type="scientific">Deinococcus caeni</name>
    <dbReference type="NCBI Taxonomy" id="569127"/>
    <lineage>
        <taxon>Bacteria</taxon>
        <taxon>Thermotogati</taxon>
        <taxon>Deinococcota</taxon>
        <taxon>Deinococci</taxon>
        <taxon>Deinococcales</taxon>
        <taxon>Deinococcaceae</taxon>
        <taxon>Deinococcus</taxon>
    </lineage>
</organism>
<accession>A0ABP9UHR4</accession>
<sequence>MRFNGLFNLLDQVTLGHFASIDQDVLKTPSAQCSTRFRAIWQNDDGLFQILSNMQGDCGAELQRTWHTGENDDLLKFIFLIYAC</sequence>
<comment type="caution">
    <text evidence="1">The sequence shown here is derived from an EMBL/GenBank/DDBJ whole genome shotgun (WGS) entry which is preliminary data.</text>
</comment>
<name>A0ABP9UHR4_9DEIO</name>
<evidence type="ECO:0000313" key="2">
    <source>
        <dbReference type="Proteomes" id="UP001423409"/>
    </source>
</evidence>
<protein>
    <submittedName>
        <fullName evidence="1">Uncharacterized protein</fullName>
    </submittedName>
</protein>